<feature type="transmembrane region" description="Helical" evidence="1">
    <location>
        <begin position="447"/>
        <end position="471"/>
    </location>
</feature>
<reference evidence="3" key="2">
    <citation type="submission" date="2021-04" db="EMBL/GenBank/DDBJ databases">
        <authorList>
            <person name="Gilroy R."/>
        </authorList>
    </citation>
    <scope>NUCLEOTIDE SEQUENCE</scope>
    <source>
        <strain evidence="3">CHK196-3914</strain>
    </source>
</reference>
<accession>A0A9D2G9H2</accession>
<gene>
    <name evidence="3" type="ORF">H9723_05105</name>
</gene>
<evidence type="ECO:0000256" key="2">
    <source>
        <dbReference type="SAM" id="SignalP"/>
    </source>
</evidence>
<name>A0A9D2G9H2_9FIRM</name>
<keyword evidence="2" id="KW-0732">Signal</keyword>
<dbReference type="Proteomes" id="UP000824116">
    <property type="component" value="Unassembled WGS sequence"/>
</dbReference>
<dbReference type="AlphaFoldDB" id="A0A9D2G9H2"/>
<keyword evidence="1" id="KW-0472">Membrane</keyword>
<keyword evidence="1" id="KW-1133">Transmembrane helix</keyword>
<evidence type="ECO:0000256" key="1">
    <source>
        <dbReference type="SAM" id="Phobius"/>
    </source>
</evidence>
<feature type="chain" id="PRO_5039328397" evidence="2">
    <location>
        <begin position="24"/>
        <end position="480"/>
    </location>
</feature>
<dbReference type="Gene3D" id="2.60.40.3680">
    <property type="match status" value="1"/>
</dbReference>
<feature type="signal peptide" evidence="2">
    <location>
        <begin position="1"/>
        <end position="23"/>
    </location>
</feature>
<keyword evidence="1" id="KW-0812">Transmembrane</keyword>
<evidence type="ECO:0000313" key="4">
    <source>
        <dbReference type="Proteomes" id="UP000824116"/>
    </source>
</evidence>
<protein>
    <submittedName>
        <fullName evidence="3">Uncharacterized protein</fullName>
    </submittedName>
</protein>
<comment type="caution">
    <text evidence="3">The sequence shown here is derived from an EMBL/GenBank/DDBJ whole genome shotgun (WGS) entry which is preliminary data.</text>
</comment>
<reference evidence="3" key="1">
    <citation type="journal article" date="2021" name="PeerJ">
        <title>Extensive microbial diversity within the chicken gut microbiome revealed by metagenomics and culture.</title>
        <authorList>
            <person name="Gilroy R."/>
            <person name="Ravi A."/>
            <person name="Getino M."/>
            <person name="Pursley I."/>
            <person name="Horton D.L."/>
            <person name="Alikhan N.F."/>
            <person name="Baker D."/>
            <person name="Gharbi K."/>
            <person name="Hall N."/>
            <person name="Watson M."/>
            <person name="Adriaenssens E.M."/>
            <person name="Foster-Nyarko E."/>
            <person name="Jarju S."/>
            <person name="Secka A."/>
            <person name="Antonio M."/>
            <person name="Oren A."/>
            <person name="Chaudhuri R.R."/>
            <person name="La Ragione R."/>
            <person name="Hildebrand F."/>
            <person name="Pallen M.J."/>
        </authorList>
    </citation>
    <scope>NUCLEOTIDE SEQUENCE</scope>
    <source>
        <strain evidence="3">CHK196-3914</strain>
    </source>
</reference>
<proteinExistence type="predicted"/>
<organism evidence="3 4">
    <name type="scientific">Candidatus Mediterraneibacter stercoravium</name>
    <dbReference type="NCBI Taxonomy" id="2838685"/>
    <lineage>
        <taxon>Bacteria</taxon>
        <taxon>Bacillati</taxon>
        <taxon>Bacillota</taxon>
        <taxon>Clostridia</taxon>
        <taxon>Lachnospirales</taxon>
        <taxon>Lachnospiraceae</taxon>
        <taxon>Mediterraneibacter</taxon>
    </lineage>
</organism>
<evidence type="ECO:0000313" key="3">
    <source>
        <dbReference type="EMBL" id="HIZ74611.1"/>
    </source>
</evidence>
<dbReference type="EMBL" id="DXAY01000120">
    <property type="protein sequence ID" value="HIZ74611.1"/>
    <property type="molecule type" value="Genomic_DNA"/>
</dbReference>
<sequence length="480" mass="54060">MKKLFGVLALSAACLISQFSAMANSAQKDWQGTSANGVIVTDEECPVTVEKERLTFDISEFPETYYSTPEEFLSYTGRVTAEYTFYNPTDYTVNATLVFPFGKAPSYGYHTDPLTGAAEYDADTEKYGITVNGSETENRLRYTYAAVDFEVERDMAKLHEGYVEDPFYYPDIPVTKYIYGVRGIDGEKYRNAGAGFRISGDGSKTKVFTEAGMGYYHREDAIEASLWVNNGSILEIYMIGEQPEKPLQWHLYEDSSMEKKIDGTVFLTDTEKMTFRDFAMMAYNPLSSVSETDWYNAVVYELNLYERNAGFIESRYDHLNVLDTLMRWYEYEITIGPGERIVNEVTAPLYPEIHDYADPVCDYTYLLSPAQTWKEFHDLEIMINTPYFIRESNLEGFEKCEDGYRLTLESLPAVDLKFTLAEKAGGRIMEPDTGAAGTSVHFPVTAVAFLTAAGGCIGIAAAAGITAAVIIRIRKTDRKK</sequence>